<keyword evidence="2" id="KW-1185">Reference proteome</keyword>
<dbReference type="AlphaFoldDB" id="A0A2I2KRX8"/>
<sequence>MRRVTDFAEGDRGRVIEAGGSVRGRAWQAGASARSPRVTSWTDGVRGDTRACRLLPVRDAGPTAPAGMVVSVAWRLDGAGRIIVGALPRGHPEGGPRGKRVLHGEGVWNAELLPSDREITAELDLVEPGPAAQPIRLVVHGPERDIVGYVDQPRLPPAGRARLTTGLRRDARQIRIRADGRVWWIRATNVFGVRVVREQGIAVYRTRGLHAVFSDEADHLDVSVVLLTLASVPSSAYAPILGF</sequence>
<dbReference type="EMBL" id="FZMO01000168">
    <property type="protein sequence ID" value="SNQ48427.1"/>
    <property type="molecule type" value="Genomic_DNA"/>
</dbReference>
<gene>
    <name evidence="1" type="ORF">FRACA_250002</name>
</gene>
<evidence type="ECO:0000313" key="2">
    <source>
        <dbReference type="Proteomes" id="UP000234331"/>
    </source>
</evidence>
<proteinExistence type="predicted"/>
<evidence type="ECO:0000313" key="1">
    <source>
        <dbReference type="EMBL" id="SNQ48427.1"/>
    </source>
</evidence>
<organism evidence="1 2">
    <name type="scientific">Frankia canadensis</name>
    <dbReference type="NCBI Taxonomy" id="1836972"/>
    <lineage>
        <taxon>Bacteria</taxon>
        <taxon>Bacillati</taxon>
        <taxon>Actinomycetota</taxon>
        <taxon>Actinomycetes</taxon>
        <taxon>Frankiales</taxon>
        <taxon>Frankiaceae</taxon>
        <taxon>Frankia</taxon>
    </lineage>
</organism>
<protein>
    <submittedName>
        <fullName evidence="1">Uncharacterized protein</fullName>
    </submittedName>
</protein>
<dbReference type="Proteomes" id="UP000234331">
    <property type="component" value="Unassembled WGS sequence"/>
</dbReference>
<name>A0A2I2KRX8_9ACTN</name>
<accession>A0A2I2KRX8</accession>
<reference evidence="1 2" key="1">
    <citation type="submission" date="2017-06" db="EMBL/GenBank/DDBJ databases">
        <authorList>
            <person name="Kim H.J."/>
            <person name="Triplett B.A."/>
        </authorList>
    </citation>
    <scope>NUCLEOTIDE SEQUENCE [LARGE SCALE GENOMIC DNA]</scope>
    <source>
        <strain evidence="1">FRACA_ARgP5</strain>
    </source>
</reference>